<organism evidence="1 2">
    <name type="scientific">Roseateles oligotrophus</name>
    <dbReference type="NCBI Taxonomy" id="1769250"/>
    <lineage>
        <taxon>Bacteria</taxon>
        <taxon>Pseudomonadati</taxon>
        <taxon>Pseudomonadota</taxon>
        <taxon>Betaproteobacteria</taxon>
        <taxon>Burkholderiales</taxon>
        <taxon>Sphaerotilaceae</taxon>
        <taxon>Roseateles</taxon>
    </lineage>
</organism>
<dbReference type="RefSeq" id="WP_263571614.1">
    <property type="nucleotide sequence ID" value="NZ_JAJIRN010000005.1"/>
</dbReference>
<dbReference type="Proteomes" id="UP001209701">
    <property type="component" value="Unassembled WGS sequence"/>
</dbReference>
<keyword evidence="2" id="KW-1185">Reference proteome</keyword>
<evidence type="ECO:0000313" key="1">
    <source>
        <dbReference type="EMBL" id="MCV2369030.1"/>
    </source>
</evidence>
<name>A0ABT2YG49_9BURK</name>
<proteinExistence type="predicted"/>
<dbReference type="EMBL" id="JAJIRN010000005">
    <property type="protein sequence ID" value="MCV2369030.1"/>
    <property type="molecule type" value="Genomic_DNA"/>
</dbReference>
<accession>A0ABT2YG49</accession>
<evidence type="ECO:0000313" key="2">
    <source>
        <dbReference type="Proteomes" id="UP001209701"/>
    </source>
</evidence>
<comment type="caution">
    <text evidence="1">The sequence shown here is derived from an EMBL/GenBank/DDBJ whole genome shotgun (WGS) entry which is preliminary data.</text>
</comment>
<reference evidence="1 2" key="1">
    <citation type="submission" date="2021-11" db="EMBL/GenBank/DDBJ databases">
        <authorList>
            <person name="Liang Q."/>
            <person name="Mou H."/>
            <person name="Liu Z."/>
        </authorList>
    </citation>
    <scope>NUCLEOTIDE SEQUENCE [LARGE SCALE GENOMIC DNA]</scope>
    <source>
        <strain evidence="1 2">CHU3</strain>
    </source>
</reference>
<sequence length="583" mass="62901">MQPIDTEALELAAWHDFVRRLSHQLAGLWPAMEALLGERYEVFVKLAVEQAGKLGLTHAASVARYVDLCFVWGPAFQDKAGFEWALEALSRAGEFEWLSVHQLVQRSLLELQRLPGSKVEPQALTAADAALLNEFEVLGRQGAMLAAIAQALPRAACDLEAMELRLLEADGDNATGPQEYRLENNGWQRAKIALPAALLVDANRPLPALIAVLSPLKGQGRAAKLQLRARSHAVCAADIHPALSFSGPLARWDWAGHETRAVSWPVLAREQPAALPGPGCVIAEESSPELYKLELAVCGLRDEGAALGSMQTLVYAWPAAQWWMEIQRARPDPTQPQALLPGARAWARGISRCRVERDGEAQDSVALQQQFELGLDGAVADGLQKLALAWEQTTGLSDARLGVSLGLLVGKMACTWGWRLGAGGLNGRALMRLVALIEMEACIARLEFGGELMLADSRTRINLLCSGQAALQQRIQHEVAGPALSEALLSGVVSWSFAFELSLEPIANDAGCLLQQAGPLTGALVGEAGLRPNSRGGSGWEWFIGLRIEAVTASLQWTDPLLGQTQQLVPLLPAMTLLDWSMG</sequence>
<gene>
    <name evidence="1" type="ORF">LNV07_13155</name>
</gene>
<protein>
    <submittedName>
        <fullName evidence="1">Uncharacterized protein</fullName>
    </submittedName>
</protein>